<feature type="transmembrane region" description="Helical" evidence="1">
    <location>
        <begin position="95"/>
        <end position="117"/>
    </location>
</feature>
<feature type="transmembrane region" description="Helical" evidence="1">
    <location>
        <begin position="124"/>
        <end position="143"/>
    </location>
</feature>
<keyword evidence="1" id="KW-0812">Transmembrane</keyword>
<dbReference type="EMBL" id="CAHIKZ030005358">
    <property type="protein sequence ID" value="CAE1323203.1"/>
    <property type="molecule type" value="Genomic_DNA"/>
</dbReference>
<protein>
    <submittedName>
        <fullName evidence="2">Uncharacterized protein</fullName>
    </submittedName>
</protein>
<feature type="transmembrane region" description="Helical" evidence="1">
    <location>
        <begin position="20"/>
        <end position="45"/>
    </location>
</feature>
<gene>
    <name evidence="2" type="ORF">SPHA_73070</name>
</gene>
<comment type="caution">
    <text evidence="2">The sequence shown here is derived from an EMBL/GenBank/DDBJ whole genome shotgun (WGS) entry which is preliminary data.</text>
</comment>
<feature type="transmembrane region" description="Helical" evidence="1">
    <location>
        <begin position="66"/>
        <end position="89"/>
    </location>
</feature>
<evidence type="ECO:0000256" key="1">
    <source>
        <dbReference type="SAM" id="Phobius"/>
    </source>
</evidence>
<dbReference type="AlphaFoldDB" id="A0A812EHA9"/>
<name>A0A812EHA9_ACAPH</name>
<organism evidence="2 3">
    <name type="scientific">Acanthosepion pharaonis</name>
    <name type="common">Pharaoh cuttlefish</name>
    <name type="synonym">Sepia pharaonis</name>
    <dbReference type="NCBI Taxonomy" id="158019"/>
    <lineage>
        <taxon>Eukaryota</taxon>
        <taxon>Metazoa</taxon>
        <taxon>Spiralia</taxon>
        <taxon>Lophotrochozoa</taxon>
        <taxon>Mollusca</taxon>
        <taxon>Cephalopoda</taxon>
        <taxon>Coleoidea</taxon>
        <taxon>Decapodiformes</taxon>
        <taxon>Sepiida</taxon>
        <taxon>Sepiina</taxon>
        <taxon>Sepiidae</taxon>
        <taxon>Acanthosepion</taxon>
    </lineage>
</organism>
<keyword evidence="1" id="KW-1133">Transmembrane helix</keyword>
<dbReference type="Proteomes" id="UP000597762">
    <property type="component" value="Unassembled WGS sequence"/>
</dbReference>
<keyword evidence="1" id="KW-0472">Membrane</keyword>
<sequence length="198" mass="21910">MIFSSSFCISMSVSLCHNDILLIVLLISVTMIFSSSFCISMSVSISVSHVCIFLSMIFSHRSVSPCLYPSVTMIFSSSFCISMSVSSLIFSLIVLYLHVCITLSMIFSSSFCISMSVSLCHNDILLILLYLHVCILCHCHPFISHVSLFSLSSFCISMSVSLCPMIFSHRSVSPSVSLCHNDILLILLYLHVCITLSQ</sequence>
<evidence type="ECO:0000313" key="2">
    <source>
        <dbReference type="EMBL" id="CAE1323203.1"/>
    </source>
</evidence>
<reference evidence="2" key="1">
    <citation type="submission" date="2021-01" db="EMBL/GenBank/DDBJ databases">
        <authorList>
            <person name="Li R."/>
            <person name="Bekaert M."/>
        </authorList>
    </citation>
    <scope>NUCLEOTIDE SEQUENCE</scope>
    <source>
        <strain evidence="2">Farmed</strain>
    </source>
</reference>
<keyword evidence="3" id="KW-1185">Reference proteome</keyword>
<evidence type="ECO:0000313" key="3">
    <source>
        <dbReference type="Proteomes" id="UP000597762"/>
    </source>
</evidence>
<proteinExistence type="predicted"/>
<accession>A0A812EHA9</accession>